<name>A0A517MNQ3_9BACT</name>
<dbReference type="PANTHER" id="PTHR22550:SF5">
    <property type="entry name" value="LEUCINE ZIPPER PROTEIN 4"/>
    <property type="match status" value="1"/>
</dbReference>
<dbReference type="Pfam" id="PF00092">
    <property type="entry name" value="VWA"/>
    <property type="match status" value="1"/>
</dbReference>
<dbReference type="InterPro" id="IPR002035">
    <property type="entry name" value="VWF_A"/>
</dbReference>
<dbReference type="SUPFAM" id="SSF53300">
    <property type="entry name" value="vWA-like"/>
    <property type="match status" value="1"/>
</dbReference>
<feature type="transmembrane region" description="Helical" evidence="5">
    <location>
        <begin position="6"/>
        <end position="23"/>
    </location>
</feature>
<evidence type="ECO:0000256" key="4">
    <source>
        <dbReference type="ARBA" id="ARBA00023136"/>
    </source>
</evidence>
<evidence type="ECO:0000313" key="8">
    <source>
        <dbReference type="Proteomes" id="UP000320672"/>
    </source>
</evidence>
<dbReference type="RefSeq" id="WP_145354647.1">
    <property type="nucleotide sequence ID" value="NZ_CP036262.1"/>
</dbReference>
<evidence type="ECO:0000313" key="7">
    <source>
        <dbReference type="EMBL" id="QDS96516.1"/>
    </source>
</evidence>
<keyword evidence="8" id="KW-1185">Reference proteome</keyword>
<organism evidence="7 8">
    <name type="scientific">Roseimaritima multifibrata</name>
    <dbReference type="NCBI Taxonomy" id="1930274"/>
    <lineage>
        <taxon>Bacteria</taxon>
        <taxon>Pseudomonadati</taxon>
        <taxon>Planctomycetota</taxon>
        <taxon>Planctomycetia</taxon>
        <taxon>Pirellulales</taxon>
        <taxon>Pirellulaceae</taxon>
        <taxon>Roseimaritima</taxon>
    </lineage>
</organism>
<dbReference type="SMART" id="SM00327">
    <property type="entry name" value="VWA"/>
    <property type="match status" value="1"/>
</dbReference>
<evidence type="ECO:0000256" key="1">
    <source>
        <dbReference type="ARBA" id="ARBA00022475"/>
    </source>
</evidence>
<dbReference type="InterPro" id="IPR036465">
    <property type="entry name" value="vWFA_dom_sf"/>
</dbReference>
<keyword evidence="2 5" id="KW-0812">Transmembrane</keyword>
<evidence type="ECO:0000256" key="2">
    <source>
        <dbReference type="ARBA" id="ARBA00022692"/>
    </source>
</evidence>
<dbReference type="KEGG" id="rml:FF011L_53280"/>
<accession>A0A517MNQ3</accession>
<evidence type="ECO:0000256" key="5">
    <source>
        <dbReference type="SAM" id="Phobius"/>
    </source>
</evidence>
<keyword evidence="3 5" id="KW-1133">Transmembrane helix</keyword>
<feature type="transmembrane region" description="Helical" evidence="5">
    <location>
        <begin position="49"/>
        <end position="69"/>
    </location>
</feature>
<feature type="domain" description="VWFA" evidence="6">
    <location>
        <begin position="86"/>
        <end position="306"/>
    </location>
</feature>
<keyword evidence="4 5" id="KW-0472">Membrane</keyword>
<dbReference type="Proteomes" id="UP000320672">
    <property type="component" value="Chromosome"/>
</dbReference>
<dbReference type="EMBL" id="CP036262">
    <property type="protein sequence ID" value="QDS96516.1"/>
    <property type="molecule type" value="Genomic_DNA"/>
</dbReference>
<evidence type="ECO:0000259" key="6">
    <source>
        <dbReference type="PROSITE" id="PS50234"/>
    </source>
</evidence>
<reference evidence="7 8" key="1">
    <citation type="submission" date="2019-02" db="EMBL/GenBank/DDBJ databases">
        <title>Deep-cultivation of Planctomycetes and their phenomic and genomic characterization uncovers novel biology.</title>
        <authorList>
            <person name="Wiegand S."/>
            <person name="Jogler M."/>
            <person name="Boedeker C."/>
            <person name="Pinto D."/>
            <person name="Vollmers J."/>
            <person name="Rivas-Marin E."/>
            <person name="Kohn T."/>
            <person name="Peeters S.H."/>
            <person name="Heuer A."/>
            <person name="Rast P."/>
            <person name="Oberbeckmann S."/>
            <person name="Bunk B."/>
            <person name="Jeske O."/>
            <person name="Meyerdierks A."/>
            <person name="Storesund J.E."/>
            <person name="Kallscheuer N."/>
            <person name="Luecker S."/>
            <person name="Lage O.M."/>
            <person name="Pohl T."/>
            <person name="Merkel B.J."/>
            <person name="Hornburger P."/>
            <person name="Mueller R.-W."/>
            <person name="Bruemmer F."/>
            <person name="Labrenz M."/>
            <person name="Spormann A.M."/>
            <person name="Op den Camp H."/>
            <person name="Overmann J."/>
            <person name="Amann R."/>
            <person name="Jetten M.S.M."/>
            <person name="Mascher T."/>
            <person name="Medema M.H."/>
            <person name="Devos D.P."/>
            <person name="Kaster A.-K."/>
            <person name="Ovreas L."/>
            <person name="Rohde M."/>
            <person name="Galperin M.Y."/>
            <person name="Jogler C."/>
        </authorList>
    </citation>
    <scope>NUCLEOTIDE SEQUENCE [LARGE SCALE GENOMIC DNA]</scope>
    <source>
        <strain evidence="7 8">FF011L</strain>
    </source>
</reference>
<keyword evidence="1" id="KW-1003">Cell membrane</keyword>
<dbReference type="PANTHER" id="PTHR22550">
    <property type="entry name" value="SPORE GERMINATION PROTEIN"/>
    <property type="match status" value="1"/>
</dbReference>
<dbReference type="PROSITE" id="PS50234">
    <property type="entry name" value="VWFA"/>
    <property type="match status" value="1"/>
</dbReference>
<protein>
    <submittedName>
        <fullName evidence="7">von Willebrand factor type A domain protein</fullName>
    </submittedName>
</protein>
<dbReference type="OrthoDB" id="6206554at2"/>
<dbReference type="Pfam" id="PF07584">
    <property type="entry name" value="BatA"/>
    <property type="match status" value="1"/>
</dbReference>
<sequence length="362" mass="40120">MFDSPWYFLLLLFIPLLAWRLFAPRRRDAIRFSSLKLAHAMTPTLRQRLIWLPSALTLAAITVAIVAVARPREGREQTVVDSEGIAIEMVVDRSGSMQAMDFQIDGQPVDRLTAIKKVAGEFVMGEETVERKENEELAGRFSDLVGLITFAGYADGQTPPTLDHMFLVSQLKNVQIVTNRSEDGTAIGDAISLAVEKLNALDARQKEKVKSKVVILLTDGENNAGQLEPIQAAELAATMGIKVYTIGVGTKGEAPVPVTDAFGRQRVRYMQVNIDEATLTKVAEATGGKYFRATDTDSLAKIYAEIDKLEKTKVEAKHYVDYRELAVQSFSGVVHFPPLLMIVFVLLAARLVLQQTWLRELN</sequence>
<dbReference type="Gene3D" id="3.40.50.410">
    <property type="entry name" value="von Willebrand factor, type A domain"/>
    <property type="match status" value="1"/>
</dbReference>
<dbReference type="AlphaFoldDB" id="A0A517MNQ3"/>
<dbReference type="InterPro" id="IPR024163">
    <property type="entry name" value="Aerotolerance_reg_N"/>
</dbReference>
<gene>
    <name evidence="7" type="ORF">FF011L_53280</name>
</gene>
<feature type="transmembrane region" description="Helical" evidence="5">
    <location>
        <begin position="333"/>
        <end position="353"/>
    </location>
</feature>
<evidence type="ECO:0000256" key="3">
    <source>
        <dbReference type="ARBA" id="ARBA00022989"/>
    </source>
</evidence>
<dbReference type="InterPro" id="IPR050768">
    <property type="entry name" value="UPF0353/GerABKA_families"/>
</dbReference>
<proteinExistence type="predicted"/>